<accession>A0ABV6JN90</accession>
<dbReference type="Proteomes" id="UP001589865">
    <property type="component" value="Unassembled WGS sequence"/>
</dbReference>
<keyword evidence="2" id="KW-1185">Reference proteome</keyword>
<name>A0ABV6JN90_9PROT</name>
<comment type="caution">
    <text evidence="1">The sequence shown here is derived from an EMBL/GenBank/DDBJ whole genome shotgun (WGS) entry which is preliminary data.</text>
</comment>
<reference evidence="1 2" key="1">
    <citation type="submission" date="2024-09" db="EMBL/GenBank/DDBJ databases">
        <authorList>
            <person name="Sun Q."/>
            <person name="Mori K."/>
        </authorList>
    </citation>
    <scope>NUCLEOTIDE SEQUENCE [LARGE SCALE GENOMIC DNA]</scope>
    <source>
        <strain evidence="1 2">TBRC 5777</strain>
    </source>
</reference>
<organism evidence="1 2">
    <name type="scientific">Roseomonas elaeocarpi</name>
    <dbReference type="NCBI Taxonomy" id="907779"/>
    <lineage>
        <taxon>Bacteria</taxon>
        <taxon>Pseudomonadati</taxon>
        <taxon>Pseudomonadota</taxon>
        <taxon>Alphaproteobacteria</taxon>
        <taxon>Acetobacterales</taxon>
        <taxon>Roseomonadaceae</taxon>
        <taxon>Roseomonas</taxon>
    </lineage>
</organism>
<proteinExistence type="predicted"/>
<sequence length="67" mass="7231">MASALRSCAERSADEFIDYTKTSSEDVARDLVLDTLDGPAVSFPAYDNAGYITGRDLRVDGGLTWAI</sequence>
<evidence type="ECO:0000313" key="2">
    <source>
        <dbReference type="Proteomes" id="UP001589865"/>
    </source>
</evidence>
<evidence type="ECO:0000313" key="1">
    <source>
        <dbReference type="EMBL" id="MFC0407178.1"/>
    </source>
</evidence>
<dbReference type="RefSeq" id="WP_377042870.1">
    <property type="nucleotide sequence ID" value="NZ_JBHLUN010000002.1"/>
</dbReference>
<gene>
    <name evidence="1" type="ORF">ACFFGY_02890</name>
</gene>
<dbReference type="EMBL" id="JBHLUN010000002">
    <property type="protein sequence ID" value="MFC0407178.1"/>
    <property type="molecule type" value="Genomic_DNA"/>
</dbReference>
<protein>
    <submittedName>
        <fullName evidence="1">Uncharacterized protein</fullName>
    </submittedName>
</protein>